<dbReference type="EMBL" id="NEDP02004686">
    <property type="protein sequence ID" value="OWF44778.1"/>
    <property type="molecule type" value="Genomic_DNA"/>
</dbReference>
<dbReference type="STRING" id="6573.A0A210Q7Q5"/>
<dbReference type="Pfam" id="PF00149">
    <property type="entry name" value="Metallophos"/>
    <property type="match status" value="1"/>
</dbReference>
<evidence type="ECO:0000256" key="10">
    <source>
        <dbReference type="SAM" id="SignalP"/>
    </source>
</evidence>
<keyword evidence="7" id="KW-0479">Metal-binding</keyword>
<evidence type="ECO:0000256" key="2">
    <source>
        <dbReference type="ARBA" id="ARBA00012646"/>
    </source>
</evidence>
<dbReference type="OrthoDB" id="411211at2759"/>
<dbReference type="InterPro" id="IPR051558">
    <property type="entry name" value="Metallophosphoesterase_PAP"/>
</dbReference>
<keyword evidence="5 6" id="KW-0378">Hydrolase</keyword>
<dbReference type="PANTHER" id="PTHR10161">
    <property type="entry name" value="TARTRATE-RESISTANT ACID PHOSPHATASE TYPE 5"/>
    <property type="match status" value="1"/>
</dbReference>
<gene>
    <name evidence="12" type="ORF">KP79_PYT07983</name>
</gene>
<feature type="chain" id="PRO_5012103331" description="Tartrate-resistant acid phosphatase type 5" evidence="10">
    <location>
        <begin position="27"/>
        <end position="330"/>
    </location>
</feature>
<dbReference type="EC" id="3.1.3.2" evidence="2 6"/>
<feature type="disulfide bond" evidence="8">
    <location>
        <begin position="163"/>
        <end position="222"/>
    </location>
</feature>
<evidence type="ECO:0000256" key="1">
    <source>
        <dbReference type="ARBA" id="ARBA00000032"/>
    </source>
</evidence>
<proteinExistence type="predicted"/>
<keyword evidence="13" id="KW-1185">Reference proteome</keyword>
<accession>A0A210Q7Q5</accession>
<feature type="binding site" evidence="7">
    <location>
        <position position="208"/>
    </location>
    <ligand>
        <name>Fe cation</name>
        <dbReference type="ChEBI" id="CHEBI:24875"/>
        <label>2</label>
    </ligand>
</feature>
<evidence type="ECO:0000256" key="4">
    <source>
        <dbReference type="ARBA" id="ARBA00022729"/>
    </source>
</evidence>
<feature type="binding site" evidence="7">
    <location>
        <position position="37"/>
    </location>
    <ligand>
        <name>Fe cation</name>
        <dbReference type="ChEBI" id="CHEBI:24875"/>
        <label>1</label>
    </ligand>
</feature>
<dbReference type="InterPro" id="IPR029052">
    <property type="entry name" value="Metallo-depent_PP-like"/>
</dbReference>
<keyword evidence="6 7" id="KW-0408">Iron</keyword>
<sequence>MALGVESLRWLIVCSVLLVTLHESCAVNSTRLLVLGDWGGVDVVPYKTIVEVSVAKQMGIVADQYAPQNILALGDNFYFDGVKDVTDKRFKETFEDVYTSPSLKIPWHVIAGNHDHHGNVSAQIAYSNVDKRWHFPNYYYKMSMSVPGGATMDIIMIDTVLLCGNTGMDEEGAQPKGPSNVKVADDQWAWISSMLQLSTADFLLVAGHYPVYSIAEHGPTDCLVKQLLPLLQKYRVTAYLSGHDHNLQHLEMVTPGLTTDMFVVGAANFVDTSTEHSQSVPKGSSKFMWAKPLDLGGFAYIETVKNNMTFTFVDGRGQSIYQKVLFPRKK</sequence>
<name>A0A210Q7Q5_MIZYE</name>
<keyword evidence="4 10" id="KW-0732">Signal</keyword>
<evidence type="ECO:0000256" key="5">
    <source>
        <dbReference type="ARBA" id="ARBA00022801"/>
    </source>
</evidence>
<dbReference type="GO" id="GO:0045453">
    <property type="term" value="P:bone resorption"/>
    <property type="evidence" value="ECO:0007669"/>
    <property type="project" value="TreeGrafter"/>
</dbReference>
<evidence type="ECO:0000256" key="6">
    <source>
        <dbReference type="PIRNR" id="PIRNR000898"/>
    </source>
</evidence>
<evidence type="ECO:0000256" key="3">
    <source>
        <dbReference type="ARBA" id="ARBA00015822"/>
    </source>
</evidence>
<feature type="domain" description="Calcineurin-like phosphoesterase" evidence="11">
    <location>
        <begin position="31"/>
        <end position="246"/>
    </location>
</feature>
<comment type="cofactor">
    <cofactor evidence="7">
        <name>Fe cation</name>
        <dbReference type="ChEBI" id="CHEBI:24875"/>
    </cofactor>
    <text evidence="7">Binds 2 iron ions per subunit.</text>
</comment>
<feature type="binding site" evidence="7">
    <location>
        <position position="245"/>
    </location>
    <ligand>
        <name>Fe cation</name>
        <dbReference type="ChEBI" id="CHEBI:24875"/>
        <label>1</label>
    </ligand>
</feature>
<evidence type="ECO:0000256" key="9">
    <source>
        <dbReference type="PIRSR" id="PIRSR000898-3"/>
    </source>
</evidence>
<comment type="catalytic activity">
    <reaction evidence="1 6">
        <text>a phosphate monoester + H2O = an alcohol + phosphate</text>
        <dbReference type="Rhea" id="RHEA:15017"/>
        <dbReference type="ChEBI" id="CHEBI:15377"/>
        <dbReference type="ChEBI" id="CHEBI:30879"/>
        <dbReference type="ChEBI" id="CHEBI:43474"/>
        <dbReference type="ChEBI" id="CHEBI:67140"/>
        <dbReference type="EC" id="3.1.3.2"/>
    </reaction>
</comment>
<feature type="binding site" evidence="7">
    <location>
        <position position="113"/>
    </location>
    <ligand>
        <name>Fe cation</name>
        <dbReference type="ChEBI" id="CHEBI:24875"/>
        <label>2</label>
    </ligand>
</feature>
<dbReference type="CDD" id="cd07378">
    <property type="entry name" value="MPP_ACP5"/>
    <property type="match status" value="1"/>
</dbReference>
<evidence type="ECO:0000313" key="13">
    <source>
        <dbReference type="Proteomes" id="UP000242188"/>
    </source>
</evidence>
<feature type="glycosylation site" description="N-linked (GlcNAc...) asparagine" evidence="9">
    <location>
        <position position="119"/>
    </location>
</feature>
<keyword evidence="8" id="KW-1015">Disulfide bond</keyword>
<evidence type="ECO:0000256" key="7">
    <source>
        <dbReference type="PIRSR" id="PIRSR000898-1"/>
    </source>
</evidence>
<feature type="binding site" evidence="7">
    <location>
        <position position="78"/>
    </location>
    <ligand>
        <name>Fe cation</name>
        <dbReference type="ChEBI" id="CHEBI:24875"/>
        <label>1</label>
    </ligand>
</feature>
<organism evidence="12 13">
    <name type="scientific">Mizuhopecten yessoensis</name>
    <name type="common">Japanese scallop</name>
    <name type="synonym">Patinopecten yessoensis</name>
    <dbReference type="NCBI Taxonomy" id="6573"/>
    <lineage>
        <taxon>Eukaryota</taxon>
        <taxon>Metazoa</taxon>
        <taxon>Spiralia</taxon>
        <taxon>Lophotrochozoa</taxon>
        <taxon>Mollusca</taxon>
        <taxon>Bivalvia</taxon>
        <taxon>Autobranchia</taxon>
        <taxon>Pteriomorphia</taxon>
        <taxon>Pectinida</taxon>
        <taxon>Pectinoidea</taxon>
        <taxon>Pectinidae</taxon>
        <taxon>Mizuhopecten</taxon>
    </lineage>
</organism>
<dbReference type="InterPro" id="IPR024927">
    <property type="entry name" value="Acid_PPase"/>
</dbReference>
<feature type="binding site" evidence="7">
    <location>
        <position position="75"/>
    </location>
    <ligand>
        <name>Fe cation</name>
        <dbReference type="ChEBI" id="CHEBI:24875"/>
        <label>1</label>
    </ligand>
</feature>
<dbReference type="SUPFAM" id="SSF56300">
    <property type="entry name" value="Metallo-dependent phosphatases"/>
    <property type="match status" value="1"/>
</dbReference>
<reference evidence="12 13" key="1">
    <citation type="journal article" date="2017" name="Nat. Ecol. Evol.">
        <title>Scallop genome provides insights into evolution of bilaterian karyotype and development.</title>
        <authorList>
            <person name="Wang S."/>
            <person name="Zhang J."/>
            <person name="Jiao W."/>
            <person name="Li J."/>
            <person name="Xun X."/>
            <person name="Sun Y."/>
            <person name="Guo X."/>
            <person name="Huan P."/>
            <person name="Dong B."/>
            <person name="Zhang L."/>
            <person name="Hu X."/>
            <person name="Sun X."/>
            <person name="Wang J."/>
            <person name="Zhao C."/>
            <person name="Wang Y."/>
            <person name="Wang D."/>
            <person name="Huang X."/>
            <person name="Wang R."/>
            <person name="Lv J."/>
            <person name="Li Y."/>
            <person name="Zhang Z."/>
            <person name="Liu B."/>
            <person name="Lu W."/>
            <person name="Hui Y."/>
            <person name="Liang J."/>
            <person name="Zhou Z."/>
            <person name="Hou R."/>
            <person name="Li X."/>
            <person name="Liu Y."/>
            <person name="Li H."/>
            <person name="Ning X."/>
            <person name="Lin Y."/>
            <person name="Zhao L."/>
            <person name="Xing Q."/>
            <person name="Dou J."/>
            <person name="Li Y."/>
            <person name="Mao J."/>
            <person name="Guo H."/>
            <person name="Dou H."/>
            <person name="Li T."/>
            <person name="Mu C."/>
            <person name="Jiang W."/>
            <person name="Fu Q."/>
            <person name="Fu X."/>
            <person name="Miao Y."/>
            <person name="Liu J."/>
            <person name="Yu Q."/>
            <person name="Li R."/>
            <person name="Liao H."/>
            <person name="Li X."/>
            <person name="Kong Y."/>
            <person name="Jiang Z."/>
            <person name="Chourrout D."/>
            <person name="Li R."/>
            <person name="Bao Z."/>
        </authorList>
    </citation>
    <scope>NUCLEOTIDE SEQUENCE [LARGE SCALE GENOMIC DNA]</scope>
    <source>
        <strain evidence="12 13">PY_sf001</strain>
    </source>
</reference>
<evidence type="ECO:0000259" key="11">
    <source>
        <dbReference type="Pfam" id="PF00149"/>
    </source>
</evidence>
<dbReference type="PANTHER" id="PTHR10161:SF14">
    <property type="entry name" value="TARTRATE-RESISTANT ACID PHOSPHATASE TYPE 5"/>
    <property type="match status" value="1"/>
</dbReference>
<feature type="binding site" evidence="7">
    <location>
        <position position="243"/>
    </location>
    <ligand>
        <name>Fe cation</name>
        <dbReference type="ChEBI" id="CHEBI:24875"/>
        <label>2</label>
    </ligand>
</feature>
<dbReference type="GO" id="GO:0003993">
    <property type="term" value="F:acid phosphatase activity"/>
    <property type="evidence" value="ECO:0007669"/>
    <property type="project" value="UniProtKB-UniRule"/>
</dbReference>
<dbReference type="GO" id="GO:0046872">
    <property type="term" value="F:metal ion binding"/>
    <property type="evidence" value="ECO:0007669"/>
    <property type="project" value="UniProtKB-KW"/>
</dbReference>
<dbReference type="AlphaFoldDB" id="A0A210Q7Q5"/>
<evidence type="ECO:0000313" key="12">
    <source>
        <dbReference type="EMBL" id="OWF44778.1"/>
    </source>
</evidence>
<feature type="binding site" evidence="7">
    <location>
        <position position="75"/>
    </location>
    <ligand>
        <name>Fe cation</name>
        <dbReference type="ChEBI" id="CHEBI:24875"/>
        <label>2</label>
    </ligand>
</feature>
<protein>
    <recommendedName>
        <fullName evidence="3 6">Tartrate-resistant acid phosphatase type 5</fullName>
        <ecNumber evidence="2 6">3.1.3.2</ecNumber>
    </recommendedName>
</protein>
<dbReference type="PIRSF" id="PIRSF000898">
    <property type="entry name" value="Acid_Ptase_5"/>
    <property type="match status" value="1"/>
</dbReference>
<dbReference type="Gene3D" id="3.60.21.10">
    <property type="match status" value="1"/>
</dbReference>
<comment type="caution">
    <text evidence="12">The sequence shown here is derived from an EMBL/GenBank/DDBJ whole genome shotgun (WGS) entry which is preliminary data.</text>
</comment>
<feature type="signal peptide" evidence="10">
    <location>
        <begin position="1"/>
        <end position="26"/>
    </location>
</feature>
<dbReference type="Proteomes" id="UP000242188">
    <property type="component" value="Unassembled WGS sequence"/>
</dbReference>
<dbReference type="FunFam" id="3.60.21.10:FF:000062">
    <property type="entry name" value="Tartrate-resistant acid phosphatase type 5"/>
    <property type="match status" value="1"/>
</dbReference>
<dbReference type="InterPro" id="IPR004843">
    <property type="entry name" value="Calcineurin-like_PHP"/>
</dbReference>
<evidence type="ECO:0000256" key="8">
    <source>
        <dbReference type="PIRSR" id="PIRSR000898-2"/>
    </source>
</evidence>